<evidence type="ECO:0000256" key="5">
    <source>
        <dbReference type="ARBA" id="ARBA00022692"/>
    </source>
</evidence>
<dbReference type="Pfam" id="PF00528">
    <property type="entry name" value="BPD_transp_1"/>
    <property type="match status" value="1"/>
</dbReference>
<dbReference type="Proteomes" id="UP000368474">
    <property type="component" value="Unassembled WGS sequence"/>
</dbReference>
<dbReference type="AlphaFoldDB" id="A0A5E4SW47"/>
<gene>
    <name evidence="11" type="ORF">PMO31116_00993</name>
</gene>
<dbReference type="InterPro" id="IPR035906">
    <property type="entry name" value="MetI-like_sf"/>
</dbReference>
<evidence type="ECO:0000256" key="7">
    <source>
        <dbReference type="ARBA" id="ARBA00022989"/>
    </source>
</evidence>
<keyword evidence="8 9" id="KW-0472">Membrane</keyword>
<feature type="transmembrane region" description="Helical" evidence="9">
    <location>
        <begin position="95"/>
        <end position="116"/>
    </location>
</feature>
<dbReference type="PANTHER" id="PTHR30614">
    <property type="entry name" value="MEMBRANE COMPONENT OF AMINO ACID ABC TRANSPORTER"/>
    <property type="match status" value="1"/>
</dbReference>
<dbReference type="InterPro" id="IPR043429">
    <property type="entry name" value="ArtM/GltK/GlnP/TcyL/YhdX-like"/>
</dbReference>
<protein>
    <submittedName>
        <fullName evidence="11">Amino acid ABC transporter</fullName>
    </submittedName>
</protein>
<name>A0A5E4SW47_9BURK</name>
<keyword evidence="12" id="KW-1185">Reference proteome</keyword>
<dbReference type="GO" id="GO:0022857">
    <property type="term" value="F:transmembrane transporter activity"/>
    <property type="evidence" value="ECO:0007669"/>
    <property type="project" value="InterPro"/>
</dbReference>
<feature type="transmembrane region" description="Helical" evidence="9">
    <location>
        <begin position="196"/>
        <end position="219"/>
    </location>
</feature>
<evidence type="ECO:0000256" key="3">
    <source>
        <dbReference type="ARBA" id="ARBA00022448"/>
    </source>
</evidence>
<dbReference type="SUPFAM" id="SSF161098">
    <property type="entry name" value="MetI-like"/>
    <property type="match status" value="1"/>
</dbReference>
<dbReference type="NCBIfam" id="TIGR01726">
    <property type="entry name" value="HEQRo_perm_3TM"/>
    <property type="match status" value="1"/>
</dbReference>
<accession>A0A5E4SW47</accession>
<dbReference type="PROSITE" id="PS50928">
    <property type="entry name" value="ABC_TM1"/>
    <property type="match status" value="1"/>
</dbReference>
<dbReference type="InterPro" id="IPR010065">
    <property type="entry name" value="AA_ABC_transptr_permease_3TM"/>
</dbReference>
<feature type="transmembrane region" description="Helical" evidence="9">
    <location>
        <begin position="165"/>
        <end position="184"/>
    </location>
</feature>
<dbReference type="EMBL" id="CABPSD010000002">
    <property type="protein sequence ID" value="VVD78973.1"/>
    <property type="molecule type" value="Genomic_DNA"/>
</dbReference>
<evidence type="ECO:0000256" key="8">
    <source>
        <dbReference type="ARBA" id="ARBA00023136"/>
    </source>
</evidence>
<organism evidence="11 12">
    <name type="scientific">Pandoraea morbifera</name>
    <dbReference type="NCBI Taxonomy" id="2508300"/>
    <lineage>
        <taxon>Bacteria</taxon>
        <taxon>Pseudomonadati</taxon>
        <taxon>Pseudomonadota</taxon>
        <taxon>Betaproteobacteria</taxon>
        <taxon>Burkholderiales</taxon>
        <taxon>Burkholderiaceae</taxon>
        <taxon>Pandoraea</taxon>
    </lineage>
</organism>
<dbReference type="InterPro" id="IPR000515">
    <property type="entry name" value="MetI-like"/>
</dbReference>
<feature type="transmembrane region" description="Helical" evidence="9">
    <location>
        <begin position="66"/>
        <end position="89"/>
    </location>
</feature>
<comment type="similarity">
    <text evidence="2">Belongs to the binding-protein-dependent transport system permease family. HisMQ subfamily.</text>
</comment>
<keyword evidence="6" id="KW-0029">Amino-acid transport</keyword>
<keyword evidence="3 9" id="KW-0813">Transport</keyword>
<evidence type="ECO:0000256" key="2">
    <source>
        <dbReference type="ARBA" id="ARBA00010072"/>
    </source>
</evidence>
<evidence type="ECO:0000259" key="10">
    <source>
        <dbReference type="PROSITE" id="PS50928"/>
    </source>
</evidence>
<dbReference type="PANTHER" id="PTHR30614:SF0">
    <property type="entry name" value="L-CYSTINE TRANSPORT SYSTEM PERMEASE PROTEIN TCYL"/>
    <property type="match status" value="1"/>
</dbReference>
<feature type="transmembrane region" description="Helical" evidence="9">
    <location>
        <begin position="31"/>
        <end position="54"/>
    </location>
</feature>
<evidence type="ECO:0000256" key="4">
    <source>
        <dbReference type="ARBA" id="ARBA00022475"/>
    </source>
</evidence>
<dbReference type="GO" id="GO:0006865">
    <property type="term" value="P:amino acid transport"/>
    <property type="evidence" value="ECO:0007669"/>
    <property type="project" value="UniProtKB-KW"/>
</dbReference>
<feature type="domain" description="ABC transmembrane type-1" evidence="10">
    <location>
        <begin position="30"/>
        <end position="219"/>
    </location>
</feature>
<dbReference type="CDD" id="cd06261">
    <property type="entry name" value="TM_PBP2"/>
    <property type="match status" value="1"/>
</dbReference>
<keyword evidence="4" id="KW-1003">Cell membrane</keyword>
<sequence length="234" mass="24560">MTAAALIDGLGMGSMAGVMAPFLDGVVSGTAITLAASAAAFAIGLALGIVLLLMRISSIAPLRAVAVLWVSLIRGTPALIHMLIAYYMVPALFDISISPITAGIAALACNTSAYIVEILRGALGTLSHGQRAAAYAMGMRATQVWRHVLLPQVIYRAIPPLTSEFTILLKASSLMSIIAVPELATVARNATLQTDMPLQVFAITAAVYFIALFCISAVSRACERRVSRMLPHGH</sequence>
<evidence type="ECO:0000256" key="9">
    <source>
        <dbReference type="RuleBase" id="RU363032"/>
    </source>
</evidence>
<evidence type="ECO:0000256" key="6">
    <source>
        <dbReference type="ARBA" id="ARBA00022970"/>
    </source>
</evidence>
<evidence type="ECO:0000313" key="11">
    <source>
        <dbReference type="EMBL" id="VVD78973.1"/>
    </source>
</evidence>
<comment type="subcellular location">
    <subcellularLocation>
        <location evidence="1">Cell inner membrane</location>
        <topology evidence="1">Multi-pass membrane protein</topology>
    </subcellularLocation>
    <subcellularLocation>
        <location evidence="9">Cell membrane</location>
        <topology evidence="9">Multi-pass membrane protein</topology>
    </subcellularLocation>
</comment>
<evidence type="ECO:0000256" key="1">
    <source>
        <dbReference type="ARBA" id="ARBA00004429"/>
    </source>
</evidence>
<dbReference type="GO" id="GO:0043190">
    <property type="term" value="C:ATP-binding cassette (ABC) transporter complex"/>
    <property type="evidence" value="ECO:0007669"/>
    <property type="project" value="InterPro"/>
</dbReference>
<proteinExistence type="inferred from homology"/>
<reference evidence="11 12" key="1">
    <citation type="submission" date="2019-08" db="EMBL/GenBank/DDBJ databases">
        <authorList>
            <person name="Peeters C."/>
        </authorList>
    </citation>
    <scope>NUCLEOTIDE SEQUENCE [LARGE SCALE GENOMIC DNA]</scope>
    <source>
        <strain evidence="11 12">LMG 31116</strain>
    </source>
</reference>
<evidence type="ECO:0000313" key="12">
    <source>
        <dbReference type="Proteomes" id="UP000368474"/>
    </source>
</evidence>
<keyword evidence="5 9" id="KW-0812">Transmembrane</keyword>
<keyword evidence="7 9" id="KW-1133">Transmembrane helix</keyword>
<dbReference type="Gene3D" id="1.10.3720.10">
    <property type="entry name" value="MetI-like"/>
    <property type="match status" value="1"/>
</dbReference>